<keyword evidence="1" id="KW-0472">Membrane</keyword>
<evidence type="ECO:0000313" key="3">
    <source>
        <dbReference type="Proteomes" id="UP000254133"/>
    </source>
</evidence>
<keyword evidence="1" id="KW-0812">Transmembrane</keyword>
<evidence type="ECO:0000256" key="1">
    <source>
        <dbReference type="SAM" id="Phobius"/>
    </source>
</evidence>
<dbReference type="AlphaFoldDB" id="A0A378PTY0"/>
<organism evidence="2 3">
    <name type="scientific">Moraxella bovis</name>
    <dbReference type="NCBI Taxonomy" id="476"/>
    <lineage>
        <taxon>Bacteria</taxon>
        <taxon>Pseudomonadati</taxon>
        <taxon>Pseudomonadota</taxon>
        <taxon>Gammaproteobacteria</taxon>
        <taxon>Moraxellales</taxon>
        <taxon>Moraxellaceae</taxon>
        <taxon>Moraxella</taxon>
    </lineage>
</organism>
<accession>A0A378PTY0</accession>
<keyword evidence="1" id="KW-1133">Transmembrane helix</keyword>
<proteinExistence type="predicted"/>
<name>A0A378PTY0_MORBO</name>
<reference evidence="2 3" key="1">
    <citation type="submission" date="2018-06" db="EMBL/GenBank/DDBJ databases">
        <authorList>
            <consortium name="Pathogen Informatics"/>
            <person name="Doyle S."/>
        </authorList>
    </citation>
    <scope>NUCLEOTIDE SEQUENCE [LARGE SCALE GENOMIC DNA]</scope>
    <source>
        <strain evidence="2 3">NCTC9426</strain>
    </source>
</reference>
<dbReference type="Proteomes" id="UP000254133">
    <property type="component" value="Unassembled WGS sequence"/>
</dbReference>
<gene>
    <name evidence="2" type="ORF">NCTC9426_01455</name>
</gene>
<sequence>MSTAKKSKFPLKWLIIAIVLIILAYYFFKPKETPHPT</sequence>
<dbReference type="EMBL" id="UGPZ01000002">
    <property type="protein sequence ID" value="STY91403.1"/>
    <property type="molecule type" value="Genomic_DNA"/>
</dbReference>
<feature type="transmembrane region" description="Helical" evidence="1">
    <location>
        <begin position="9"/>
        <end position="28"/>
    </location>
</feature>
<protein>
    <submittedName>
        <fullName evidence="2">Uncharacterized protein</fullName>
    </submittedName>
</protein>
<evidence type="ECO:0000313" key="2">
    <source>
        <dbReference type="EMBL" id="STY91403.1"/>
    </source>
</evidence>